<evidence type="ECO:0008006" key="5">
    <source>
        <dbReference type="Google" id="ProtNLM"/>
    </source>
</evidence>
<dbReference type="EMBL" id="SLZZ01000002">
    <property type="protein sequence ID" value="TCS82146.1"/>
    <property type="molecule type" value="Genomic_DNA"/>
</dbReference>
<proteinExistence type="predicted"/>
<evidence type="ECO:0000256" key="2">
    <source>
        <dbReference type="SAM" id="SignalP"/>
    </source>
</evidence>
<dbReference type="Proteomes" id="UP000295726">
    <property type="component" value="Unassembled WGS sequence"/>
</dbReference>
<reference evidence="3 4" key="1">
    <citation type="submission" date="2019-03" db="EMBL/GenBank/DDBJ databases">
        <title>Genomic Encyclopedia of Type Strains, Phase IV (KMG-IV): sequencing the most valuable type-strain genomes for metagenomic binning, comparative biology and taxonomic classification.</title>
        <authorList>
            <person name="Goeker M."/>
        </authorList>
    </citation>
    <scope>NUCLEOTIDE SEQUENCE [LARGE SCALE GENOMIC DNA]</scope>
    <source>
        <strain evidence="3 4">DSM 29489</strain>
    </source>
</reference>
<keyword evidence="4" id="KW-1185">Reference proteome</keyword>
<dbReference type="Gene3D" id="3.90.1010.20">
    <property type="match status" value="2"/>
</dbReference>
<gene>
    <name evidence="3" type="ORF">EDD59_1027</name>
</gene>
<keyword evidence="2" id="KW-0732">Signal</keyword>
<organism evidence="3 4">
    <name type="scientific">Muricomes intestini</name>
    <dbReference type="NCBI Taxonomy" id="1796634"/>
    <lineage>
        <taxon>Bacteria</taxon>
        <taxon>Bacillati</taxon>
        <taxon>Bacillota</taxon>
        <taxon>Clostridia</taxon>
        <taxon>Lachnospirales</taxon>
        <taxon>Lachnospiraceae</taxon>
        <taxon>Muricomes</taxon>
    </lineage>
</organism>
<evidence type="ECO:0000256" key="1">
    <source>
        <dbReference type="SAM" id="MobiDB-lite"/>
    </source>
</evidence>
<evidence type="ECO:0000313" key="3">
    <source>
        <dbReference type="EMBL" id="TCS82146.1"/>
    </source>
</evidence>
<feature type="compositionally biased region" description="Basic and acidic residues" evidence="1">
    <location>
        <begin position="27"/>
        <end position="42"/>
    </location>
</feature>
<name>A0A4R3KFI0_9FIRM</name>
<protein>
    <recommendedName>
        <fullName evidence="5">Major membrane immunogen (Membrane-anchored lipoprotein)</fullName>
    </recommendedName>
</protein>
<feature type="chain" id="PRO_5039632103" description="Major membrane immunogen (Membrane-anchored lipoprotein)" evidence="2">
    <location>
        <begin position="23"/>
        <end position="354"/>
    </location>
</feature>
<feature type="region of interest" description="Disordered" evidence="1">
    <location>
        <begin position="25"/>
        <end position="50"/>
    </location>
</feature>
<accession>A0A4R3KFI0</accession>
<comment type="caution">
    <text evidence="3">The sequence shown here is derived from an EMBL/GenBank/DDBJ whole genome shotgun (WGS) entry which is preliminary data.</text>
</comment>
<dbReference type="PROSITE" id="PS51257">
    <property type="entry name" value="PROKAR_LIPOPROTEIN"/>
    <property type="match status" value="1"/>
</dbReference>
<dbReference type="AlphaFoldDB" id="A0A4R3KFI0"/>
<evidence type="ECO:0000313" key="4">
    <source>
        <dbReference type="Proteomes" id="UP000295726"/>
    </source>
</evidence>
<dbReference type="RefSeq" id="WP_132378240.1">
    <property type="nucleotide sequence ID" value="NZ_DAIPCY010000071.1"/>
</dbReference>
<feature type="signal peptide" evidence="2">
    <location>
        <begin position="1"/>
        <end position="22"/>
    </location>
</feature>
<sequence>MKKTAALLLCVTLAAGALTACGGNKTETAKTEDKKTQDTKEETTDEGGAKTGLSVITSLAKSTPASEEDGLAQTDSTVVAVLVDADGKILDCKIDAAQTQISFSKEGKLVSDTAAEFKSKQELGADYGLGKASSIKKEWNEQADAFAEYAVGKTVDEVKGIAVSEEGVPTDEDLTSSVTIHVGDFVSGIEKAAANAKALGAGSSDKLGLGVTTQIANSKDATADEEGLAEAYSMYSAITTDADGKITSCYIDASQGDVNFDTKGAITSDLKAEVKAKQELGNDYGMKKASSIGKEWFEQADAFAEYAKGKTASEVGGIAVNDEGLASDEDLISSVTVHVSPFISVVEKAAENAK</sequence>
<dbReference type="OrthoDB" id="2026742at2"/>